<feature type="compositionally biased region" description="Pro residues" evidence="1">
    <location>
        <begin position="327"/>
        <end position="341"/>
    </location>
</feature>
<dbReference type="EMBL" id="JAWWNJ010000106">
    <property type="protein sequence ID" value="KAK6992899.1"/>
    <property type="molecule type" value="Genomic_DNA"/>
</dbReference>
<comment type="caution">
    <text evidence="2">The sequence shown here is derived from an EMBL/GenBank/DDBJ whole genome shotgun (WGS) entry which is preliminary data.</text>
</comment>
<proteinExistence type="predicted"/>
<protein>
    <submittedName>
        <fullName evidence="2">Uncharacterized protein</fullName>
    </submittedName>
</protein>
<feature type="region of interest" description="Disordered" evidence="1">
    <location>
        <begin position="238"/>
        <end position="258"/>
    </location>
</feature>
<evidence type="ECO:0000256" key="1">
    <source>
        <dbReference type="SAM" id="MobiDB-lite"/>
    </source>
</evidence>
<dbReference type="EMBL" id="JAWWNJ010000106">
    <property type="protein sequence ID" value="KAK6992893.1"/>
    <property type="molecule type" value="Genomic_DNA"/>
</dbReference>
<name>A0AAV9ZWU7_9AGAR</name>
<feature type="region of interest" description="Disordered" evidence="1">
    <location>
        <begin position="1"/>
        <end position="26"/>
    </location>
</feature>
<accession>A0AAV9ZWU7</accession>
<sequence>MRALSIGRSDRGLQPVGSDPESVTSRCSAASSSSSLSVHNSNVVSHPFWITANYYLVTLERSLQAVCPSDCELQTRERFEGWPAWVSCPSFKFFVISSPPPIPHSRTPPTHTPIPVITAIPPPPPHHRIDIRIRASRRTPHPHARPAAYSYLAAAPTSAPAHARRPTLPSSLPVPIPLHRRCSTALHTTPIHESRQRAISGALPPSPLSRPVTAAPPYPTRCSIRTARHHRCIGRHNHTCAPRRRPQKTHPRTRIHRRPAASRINCRTRSPHVHPHTRTHPPLNRHPHPYHVPVPPYPPPLNPAATPIPPRRLSRWIHIRRRSRNPHLPPYPHPHPHPVPVTSPVHHHHTPMRTDRPAPVCIPEAPKALILIYLICNHKLLNFIDLEPIRLKSICRSSGSTLHHTPNS</sequence>
<evidence type="ECO:0000313" key="4">
    <source>
        <dbReference type="Proteomes" id="UP001362999"/>
    </source>
</evidence>
<evidence type="ECO:0000313" key="2">
    <source>
        <dbReference type="EMBL" id="KAK6992893.1"/>
    </source>
</evidence>
<dbReference type="AlphaFoldDB" id="A0AAV9ZWU7"/>
<dbReference type="Proteomes" id="UP001362999">
    <property type="component" value="Unassembled WGS sequence"/>
</dbReference>
<organism evidence="2 4">
    <name type="scientific">Favolaschia claudopus</name>
    <dbReference type="NCBI Taxonomy" id="2862362"/>
    <lineage>
        <taxon>Eukaryota</taxon>
        <taxon>Fungi</taxon>
        <taxon>Dikarya</taxon>
        <taxon>Basidiomycota</taxon>
        <taxon>Agaricomycotina</taxon>
        <taxon>Agaricomycetes</taxon>
        <taxon>Agaricomycetidae</taxon>
        <taxon>Agaricales</taxon>
        <taxon>Marasmiineae</taxon>
        <taxon>Mycenaceae</taxon>
        <taxon>Favolaschia</taxon>
    </lineage>
</organism>
<keyword evidence="4" id="KW-1185">Reference proteome</keyword>
<evidence type="ECO:0000313" key="3">
    <source>
        <dbReference type="EMBL" id="KAK6992899.1"/>
    </source>
</evidence>
<reference evidence="2 4" key="1">
    <citation type="journal article" date="2024" name="J Genomics">
        <title>Draft genome sequencing and assembly of Favolaschia claudopus CIRM-BRFM 2984 isolated from oak limbs.</title>
        <authorList>
            <person name="Navarro D."/>
            <person name="Drula E."/>
            <person name="Chaduli D."/>
            <person name="Cazenave R."/>
            <person name="Ahrendt S."/>
            <person name="Wang J."/>
            <person name="Lipzen A."/>
            <person name="Daum C."/>
            <person name="Barry K."/>
            <person name="Grigoriev I.V."/>
            <person name="Favel A."/>
            <person name="Rosso M.N."/>
            <person name="Martin F."/>
        </authorList>
    </citation>
    <scope>NUCLEOTIDE SEQUENCE [LARGE SCALE GENOMIC DNA]</scope>
    <source>
        <strain evidence="2 4">CIRM-BRFM 2984</strain>
    </source>
</reference>
<feature type="region of interest" description="Disordered" evidence="1">
    <location>
        <begin position="324"/>
        <end position="357"/>
    </location>
</feature>
<gene>
    <name evidence="2" type="ORF">R3P38DRAFT_3224870</name>
    <name evidence="3" type="ORF">R3P38DRAFT_3224878</name>
</gene>